<comment type="caution">
    <text evidence="2">The sequence shown here is derived from an EMBL/GenBank/DDBJ whole genome shotgun (WGS) entry which is preliminary data.</text>
</comment>
<keyword evidence="1" id="KW-0732">Signal</keyword>
<gene>
    <name evidence="2" type="ORF">TrLO_g13435</name>
</gene>
<sequence>MYCFSLILLVLLILVHSTTSFTPRITTRHSTTPTKLSAKKRKIIPPPTPPTIRTPYGPIQPPLVKIGCLKCSATGLSPCPTCSSTGLIINGRLKNANNLNILPPKNKLIDTRFTSVNVLNGHRHYRIKSLLGDSIILENSCGESKEVIQTKNELKNKSIWRSGWVTLEEIRKAEGGALQPEIKTCFRCKGMKKIECETCYGEGEIYRDAMIRKK</sequence>
<keyword evidence="3" id="KW-1185">Reference proteome</keyword>
<organism evidence="2 3">
    <name type="scientific">Triparma laevis f. longispina</name>
    <dbReference type="NCBI Taxonomy" id="1714387"/>
    <lineage>
        <taxon>Eukaryota</taxon>
        <taxon>Sar</taxon>
        <taxon>Stramenopiles</taxon>
        <taxon>Ochrophyta</taxon>
        <taxon>Bolidophyceae</taxon>
        <taxon>Parmales</taxon>
        <taxon>Triparmaceae</taxon>
        <taxon>Triparma</taxon>
    </lineage>
</organism>
<evidence type="ECO:0000256" key="1">
    <source>
        <dbReference type="SAM" id="SignalP"/>
    </source>
</evidence>
<feature type="signal peptide" evidence="1">
    <location>
        <begin position="1"/>
        <end position="20"/>
    </location>
</feature>
<evidence type="ECO:0000313" key="3">
    <source>
        <dbReference type="Proteomes" id="UP001165122"/>
    </source>
</evidence>
<accession>A0A9W7L104</accession>
<dbReference type="EMBL" id="BRXW01000339">
    <property type="protein sequence ID" value="GMI18604.1"/>
    <property type="molecule type" value="Genomic_DNA"/>
</dbReference>
<protein>
    <submittedName>
        <fullName evidence="2">Uncharacterized protein</fullName>
    </submittedName>
</protein>
<reference evidence="3" key="1">
    <citation type="journal article" date="2023" name="Commun. Biol.">
        <title>Genome analysis of Parmales, the sister group of diatoms, reveals the evolutionary specialization of diatoms from phago-mixotrophs to photoautotrophs.</title>
        <authorList>
            <person name="Ban H."/>
            <person name="Sato S."/>
            <person name="Yoshikawa S."/>
            <person name="Yamada K."/>
            <person name="Nakamura Y."/>
            <person name="Ichinomiya M."/>
            <person name="Sato N."/>
            <person name="Blanc-Mathieu R."/>
            <person name="Endo H."/>
            <person name="Kuwata A."/>
            <person name="Ogata H."/>
        </authorList>
    </citation>
    <scope>NUCLEOTIDE SEQUENCE [LARGE SCALE GENOMIC DNA]</scope>
    <source>
        <strain evidence="3">NIES 3700</strain>
    </source>
</reference>
<dbReference type="Proteomes" id="UP001165122">
    <property type="component" value="Unassembled WGS sequence"/>
</dbReference>
<proteinExistence type="predicted"/>
<dbReference type="OrthoDB" id="194179at2759"/>
<dbReference type="AlphaFoldDB" id="A0A9W7L104"/>
<name>A0A9W7L104_9STRA</name>
<evidence type="ECO:0000313" key="2">
    <source>
        <dbReference type="EMBL" id="GMI18604.1"/>
    </source>
</evidence>
<feature type="chain" id="PRO_5040749915" evidence="1">
    <location>
        <begin position="21"/>
        <end position="214"/>
    </location>
</feature>